<dbReference type="Gene3D" id="1.25.40.20">
    <property type="entry name" value="Ankyrin repeat-containing domain"/>
    <property type="match status" value="1"/>
</dbReference>
<gene>
    <name evidence="5" type="ORF">GSLYS_00001578001</name>
</gene>
<organism evidence="5 6">
    <name type="scientific">Lymnaea stagnalis</name>
    <name type="common">Great pond snail</name>
    <name type="synonym">Helix stagnalis</name>
    <dbReference type="NCBI Taxonomy" id="6523"/>
    <lineage>
        <taxon>Eukaryota</taxon>
        <taxon>Metazoa</taxon>
        <taxon>Spiralia</taxon>
        <taxon>Lophotrochozoa</taxon>
        <taxon>Mollusca</taxon>
        <taxon>Gastropoda</taxon>
        <taxon>Heterobranchia</taxon>
        <taxon>Euthyneura</taxon>
        <taxon>Panpulmonata</taxon>
        <taxon>Hygrophila</taxon>
        <taxon>Lymnaeoidea</taxon>
        <taxon>Lymnaeidae</taxon>
        <taxon>Lymnaea</taxon>
    </lineage>
</organism>
<dbReference type="PANTHER" id="PTHR46680">
    <property type="entry name" value="NF-KAPPA-B INHIBITOR ALPHA"/>
    <property type="match status" value="1"/>
</dbReference>
<evidence type="ECO:0000313" key="6">
    <source>
        <dbReference type="Proteomes" id="UP001497497"/>
    </source>
</evidence>
<dbReference type="SUPFAM" id="SSF48403">
    <property type="entry name" value="Ankyrin repeat"/>
    <property type="match status" value="1"/>
</dbReference>
<proteinExistence type="predicted"/>
<protein>
    <submittedName>
        <fullName evidence="5">Uncharacterized protein</fullName>
    </submittedName>
</protein>
<comment type="caution">
    <text evidence="5">The sequence shown here is derived from an EMBL/GenBank/DDBJ whole genome shotgun (WGS) entry which is preliminary data.</text>
</comment>
<dbReference type="SMART" id="SM00248">
    <property type="entry name" value="ANK"/>
    <property type="match status" value="6"/>
</dbReference>
<feature type="repeat" description="ANK" evidence="3">
    <location>
        <begin position="271"/>
        <end position="303"/>
    </location>
</feature>
<dbReference type="EMBL" id="CAXITT010000017">
    <property type="protein sequence ID" value="CAL1527401.1"/>
    <property type="molecule type" value="Genomic_DNA"/>
</dbReference>
<name>A0AAV2H2K3_LYMST</name>
<dbReference type="PROSITE" id="PS50297">
    <property type="entry name" value="ANK_REP_REGION"/>
    <property type="match status" value="4"/>
</dbReference>
<dbReference type="PANTHER" id="PTHR46680:SF3">
    <property type="entry name" value="NF-KAPPA-B INHIBITOR CACTUS"/>
    <property type="match status" value="1"/>
</dbReference>
<feature type="compositionally biased region" description="Acidic residues" evidence="4">
    <location>
        <begin position="375"/>
        <end position="390"/>
    </location>
</feature>
<dbReference type="GO" id="GO:0005829">
    <property type="term" value="C:cytosol"/>
    <property type="evidence" value="ECO:0007669"/>
    <property type="project" value="TreeGrafter"/>
</dbReference>
<feature type="repeat" description="ANK" evidence="3">
    <location>
        <begin position="305"/>
        <end position="338"/>
    </location>
</feature>
<dbReference type="PRINTS" id="PR01415">
    <property type="entry name" value="ANKYRIN"/>
</dbReference>
<dbReference type="InterPro" id="IPR036770">
    <property type="entry name" value="Ankyrin_rpt-contain_sf"/>
</dbReference>
<evidence type="ECO:0000313" key="5">
    <source>
        <dbReference type="EMBL" id="CAL1527401.1"/>
    </source>
</evidence>
<feature type="region of interest" description="Disordered" evidence="4">
    <location>
        <begin position="371"/>
        <end position="390"/>
    </location>
</feature>
<dbReference type="PROSITE" id="PS50088">
    <property type="entry name" value="ANK_REPEAT"/>
    <property type="match status" value="4"/>
</dbReference>
<dbReference type="AlphaFoldDB" id="A0AAV2H2K3"/>
<dbReference type="GO" id="GO:0051059">
    <property type="term" value="F:NF-kappaB binding"/>
    <property type="evidence" value="ECO:0007669"/>
    <property type="project" value="TreeGrafter"/>
</dbReference>
<dbReference type="InterPro" id="IPR002110">
    <property type="entry name" value="Ankyrin_rpt"/>
</dbReference>
<evidence type="ECO:0000256" key="1">
    <source>
        <dbReference type="ARBA" id="ARBA00022737"/>
    </source>
</evidence>
<evidence type="ECO:0000256" key="2">
    <source>
        <dbReference type="ARBA" id="ARBA00023043"/>
    </source>
</evidence>
<dbReference type="GO" id="GO:0071356">
    <property type="term" value="P:cellular response to tumor necrosis factor"/>
    <property type="evidence" value="ECO:0007669"/>
    <property type="project" value="TreeGrafter"/>
</dbReference>
<keyword evidence="6" id="KW-1185">Reference proteome</keyword>
<sequence length="390" mass="43107">MFRCKEHNQGGVHLVGLKPPDVTMTSVDEERIDSFCDSGVASMISIESLSNMGVECSLPSVKEAPEESERLNSISKGFDKLRIDNSQQSMPSRDEESGFYSLHGTETATDSGSFRGSGYEYSVSPSVQEDNRTSIIVPALQRIRLFEGDRDGDNKLHISILQGDSKLSNLLINLAPDYTWLNLSNLLRQTPLHLAVLTNQAAIVRRLLCAGAEATAQDRDGNTALHIACREGYEDIVRHLLRPVTYKETCENMYDIPFQRLPQDMNVRNYEGETCLHIAVRHGHPSIVNHLLDVGADINVGDGKSGRTALHIASELNNVDLVKLILYRSDAKVDARNYAGLTPVQLAYGRGHKDSVNAICRHTGVYSEVSLSDSSDADDYSDEEMYSDSD</sequence>
<feature type="repeat" description="ANK" evidence="3">
    <location>
        <begin position="220"/>
        <end position="242"/>
    </location>
</feature>
<keyword evidence="1" id="KW-0677">Repeat</keyword>
<feature type="repeat" description="ANK" evidence="3">
    <location>
        <begin position="187"/>
        <end position="219"/>
    </location>
</feature>
<dbReference type="Pfam" id="PF12796">
    <property type="entry name" value="Ank_2"/>
    <property type="match status" value="2"/>
</dbReference>
<dbReference type="InterPro" id="IPR051070">
    <property type="entry name" value="NF-kappa-B_inhibitor"/>
</dbReference>
<evidence type="ECO:0000256" key="3">
    <source>
        <dbReference type="PROSITE-ProRule" id="PRU00023"/>
    </source>
</evidence>
<keyword evidence="2 3" id="KW-0040">ANK repeat</keyword>
<reference evidence="5 6" key="1">
    <citation type="submission" date="2024-04" db="EMBL/GenBank/DDBJ databases">
        <authorList>
            <consortium name="Genoscope - CEA"/>
            <person name="William W."/>
        </authorList>
    </citation>
    <scope>NUCLEOTIDE SEQUENCE [LARGE SCALE GENOMIC DNA]</scope>
</reference>
<accession>A0AAV2H2K3</accession>
<evidence type="ECO:0000256" key="4">
    <source>
        <dbReference type="SAM" id="MobiDB-lite"/>
    </source>
</evidence>
<dbReference type="Proteomes" id="UP001497497">
    <property type="component" value="Unassembled WGS sequence"/>
</dbReference>